<dbReference type="Proteomes" id="UP000813385">
    <property type="component" value="Unassembled WGS sequence"/>
</dbReference>
<gene>
    <name evidence="1" type="ORF">B0T11DRAFT_271462</name>
</gene>
<evidence type="ECO:0000313" key="1">
    <source>
        <dbReference type="EMBL" id="KAH7376036.1"/>
    </source>
</evidence>
<dbReference type="EMBL" id="JAGPXD010000001">
    <property type="protein sequence ID" value="KAH7376036.1"/>
    <property type="molecule type" value="Genomic_DNA"/>
</dbReference>
<reference evidence="1" key="1">
    <citation type="journal article" date="2021" name="Nat. Commun.">
        <title>Genetic determinants of endophytism in the Arabidopsis root mycobiome.</title>
        <authorList>
            <person name="Mesny F."/>
            <person name="Miyauchi S."/>
            <person name="Thiergart T."/>
            <person name="Pickel B."/>
            <person name="Atanasova L."/>
            <person name="Karlsson M."/>
            <person name="Huettel B."/>
            <person name="Barry K.W."/>
            <person name="Haridas S."/>
            <person name="Chen C."/>
            <person name="Bauer D."/>
            <person name="Andreopoulos W."/>
            <person name="Pangilinan J."/>
            <person name="LaButti K."/>
            <person name="Riley R."/>
            <person name="Lipzen A."/>
            <person name="Clum A."/>
            <person name="Drula E."/>
            <person name="Henrissat B."/>
            <person name="Kohler A."/>
            <person name="Grigoriev I.V."/>
            <person name="Martin F.M."/>
            <person name="Hacquard S."/>
        </authorList>
    </citation>
    <scope>NUCLEOTIDE SEQUENCE</scope>
    <source>
        <strain evidence="1">MPI-CAGE-AT-0016</strain>
    </source>
</reference>
<accession>A0A8K0X8L1</accession>
<comment type="caution">
    <text evidence="1">The sequence shown here is derived from an EMBL/GenBank/DDBJ whole genome shotgun (WGS) entry which is preliminary data.</text>
</comment>
<sequence length="721" mass="81687">MASRPTARSSRAAIRQVRAPLESVWITDSILASAFERYCNVSRLSRRKFSSLPGPLENRRRLGMRKMTGLYSSDFQPTLPPWMLEYPADLSQWTWSAPTPVEERQSRANTHEASPSALAGLLRFLAPSAAEPIRVEAIQQEEAIQAEEAGTSSIINRACEALCRSPSLPDLGDEYIQVMNSLEQDIYLGVVSAAAIPALFADFSRNVEESINRVLGHQLDLSSSDAEEAFASSDAEEVFGSPDVWEEFVPSKEKVFASSDAEETIFSSGAEGVVERAKLKLVVAIIRGLSMSRVQGLEHLDPSACNDLLMALSELPKTQEAILLFQMFVRSVAESYVEQVSTGIHANILSWLPRDAKTPGAIVACLADGRFDMGQGTRLFDTAAALVTNLCDGYESKLRNGQVRKLSDGYDPELRDDPERKACLHIHSAWLSLLAHNPKISEDYFGDALARYTTTADNWSRHRNRQVSELMVLHWRSLKYIQPDFFPDIRSLGFLLYTLDSFRLRHSLVTFVQRMNAQEILRRSITKYCRLAPFLSVRRLRWVAIASNDHRLVLSILDLVKLHQHKMLNSTWRSFRMTLLPHVKDMILDEQVDVRQVWEVVNSFAENDDEKLRLKTMLIRAMATWFASAMHLNDRAMLRNISRCNAWLRARGERPGPKSIVALSRACVRDLKRGEAGRFERHGWLVRVARECFGDEQGERLAETLHDWQQRNMASQRRSLL</sequence>
<organism evidence="1 2">
    <name type="scientific">Plectosphaerella cucumerina</name>
    <dbReference type="NCBI Taxonomy" id="40658"/>
    <lineage>
        <taxon>Eukaryota</taxon>
        <taxon>Fungi</taxon>
        <taxon>Dikarya</taxon>
        <taxon>Ascomycota</taxon>
        <taxon>Pezizomycotina</taxon>
        <taxon>Sordariomycetes</taxon>
        <taxon>Hypocreomycetidae</taxon>
        <taxon>Glomerellales</taxon>
        <taxon>Plectosphaerellaceae</taxon>
        <taxon>Plectosphaerella</taxon>
    </lineage>
</organism>
<evidence type="ECO:0000313" key="2">
    <source>
        <dbReference type="Proteomes" id="UP000813385"/>
    </source>
</evidence>
<proteinExistence type="predicted"/>
<dbReference type="OrthoDB" id="5428038at2759"/>
<protein>
    <recommendedName>
        <fullName evidence="3">Fungal specific transcription factor domain containing protein</fullName>
    </recommendedName>
</protein>
<evidence type="ECO:0008006" key="3">
    <source>
        <dbReference type="Google" id="ProtNLM"/>
    </source>
</evidence>
<name>A0A8K0X8L1_9PEZI</name>
<dbReference type="AlphaFoldDB" id="A0A8K0X8L1"/>
<keyword evidence="2" id="KW-1185">Reference proteome</keyword>